<evidence type="ECO:0000313" key="1">
    <source>
        <dbReference type="EMBL" id="WPX09501.1"/>
    </source>
</evidence>
<protein>
    <submittedName>
        <fullName evidence="1">Uncharacterized protein</fullName>
    </submittedName>
</protein>
<keyword evidence="2" id="KW-1185">Reference proteome</keyword>
<name>A0ABZ0U198_9FIRM</name>
<dbReference type="Proteomes" id="UP001322744">
    <property type="component" value="Chromosome"/>
</dbReference>
<reference evidence="1 2" key="1">
    <citation type="submission" date="2023-12" db="EMBL/GenBank/DDBJ databases">
        <authorList>
            <person name="Manesh M.J.H."/>
            <person name="Bing R.G."/>
            <person name="Willard D.J."/>
            <person name="Kelly R.M."/>
        </authorList>
    </citation>
    <scope>NUCLEOTIDE SEQUENCE [LARGE SCALE GENOMIC DNA]</scope>
    <source>
        <strain evidence="1 2">DSM 8977</strain>
    </source>
</reference>
<dbReference type="Gene3D" id="3.60.15.10">
    <property type="entry name" value="Ribonuclease Z/Hydroxyacylglutathione hydrolase-like"/>
    <property type="match status" value="1"/>
</dbReference>
<organism evidence="1 2">
    <name type="scientific">Anaerocellum danielii</name>
    <dbReference type="NCBI Taxonomy" id="1387557"/>
    <lineage>
        <taxon>Bacteria</taxon>
        <taxon>Bacillati</taxon>
        <taxon>Bacillota</taxon>
        <taxon>Bacillota incertae sedis</taxon>
        <taxon>Caldicellulosiruptorales</taxon>
        <taxon>Caldicellulosiruptoraceae</taxon>
        <taxon>Anaerocellum</taxon>
    </lineage>
</organism>
<sequence length="261" mass="30937">MELPEEGYIKEPWLGEIDIYDAESIQFWNDAVPLNINGNKGIRGKSKYPLIKIKLFNYTGVEGLEKFRSKYKYFKNRILSILGCTNKHLLNRIIKERKILRKEYSKWIKEIDGSRDLNRTSLCIFINDRIGIINRRIRIHKLKGNNYYCSNNCFKPVEIIIHQKRSFNSLFTGNIDLSRRKIREQFIKNLNLATSKKDIDLYVVPHHGSIHNWSDKILAYCDKLALILLPITCSYFSRNKTHPSKEVVKRIKKRNFFELRI</sequence>
<accession>A0ABZ0U198</accession>
<dbReference type="RefSeq" id="WP_045174223.1">
    <property type="nucleotide sequence ID" value="NZ_CP139957.1"/>
</dbReference>
<dbReference type="InterPro" id="IPR036866">
    <property type="entry name" value="RibonucZ/Hydroxyglut_hydro"/>
</dbReference>
<gene>
    <name evidence="1" type="ORF">SOJ16_000713</name>
</gene>
<evidence type="ECO:0000313" key="2">
    <source>
        <dbReference type="Proteomes" id="UP001322744"/>
    </source>
</evidence>
<dbReference type="EMBL" id="CP139957">
    <property type="protein sequence ID" value="WPX09501.1"/>
    <property type="molecule type" value="Genomic_DNA"/>
</dbReference>
<proteinExistence type="predicted"/>